<evidence type="ECO:0000313" key="2">
    <source>
        <dbReference type="EMBL" id="GHI74049.1"/>
    </source>
</evidence>
<protein>
    <recommendedName>
        <fullName evidence="4">DUF3558 domain-containing protein</fullName>
    </recommendedName>
</protein>
<evidence type="ECO:0000313" key="3">
    <source>
        <dbReference type="Proteomes" id="UP000613974"/>
    </source>
</evidence>
<feature type="region of interest" description="Disordered" evidence="1">
    <location>
        <begin position="1"/>
        <end position="58"/>
    </location>
</feature>
<dbReference type="Proteomes" id="UP000613974">
    <property type="component" value="Unassembled WGS sequence"/>
</dbReference>
<organism evidence="2 3">
    <name type="scientific">Streptomyces nojiriensis</name>
    <dbReference type="NCBI Taxonomy" id="66374"/>
    <lineage>
        <taxon>Bacteria</taxon>
        <taxon>Bacillati</taxon>
        <taxon>Actinomycetota</taxon>
        <taxon>Actinomycetes</taxon>
        <taxon>Kitasatosporales</taxon>
        <taxon>Streptomycetaceae</taxon>
        <taxon>Streptomyces</taxon>
    </lineage>
</organism>
<evidence type="ECO:0000256" key="1">
    <source>
        <dbReference type="SAM" id="MobiDB-lite"/>
    </source>
</evidence>
<name>A0ABQ3T0X8_9ACTN</name>
<feature type="compositionally biased region" description="Basic and acidic residues" evidence="1">
    <location>
        <begin position="30"/>
        <end position="52"/>
    </location>
</feature>
<keyword evidence="3" id="KW-1185">Reference proteome</keyword>
<reference evidence="3" key="1">
    <citation type="submission" date="2023-07" db="EMBL/GenBank/DDBJ databases">
        <title>Whole genome shotgun sequence of Streptomyces nojiriensis NBRC 13794.</title>
        <authorList>
            <person name="Komaki H."/>
            <person name="Tamura T."/>
        </authorList>
    </citation>
    <scope>NUCLEOTIDE SEQUENCE [LARGE SCALE GENOMIC DNA]</scope>
    <source>
        <strain evidence="3">NBRC 13794</strain>
    </source>
</reference>
<evidence type="ECO:0008006" key="4">
    <source>
        <dbReference type="Google" id="ProtNLM"/>
    </source>
</evidence>
<sequence length="259" mass="27460">MIEFIRVPTASRGNREHGGTGMITDPELGEEWKTEALEPARSADRTAPDERSTGGPGPRSWLWALGGVVAASAVWGGGLYAFGDRAAEPEISYRASKNLCQDFKARALSGITGDMHNKKPVNLEGDHPAVYAARCGLENAGKDGVAPDFDVVAQVALHKKTDPSAEFDAPDLRTMAYAGGVRTAAVPDLGERAVMHVMSGDSWLILKVLDGGAVFTVEAGARTLAETNGRPATDVDAVQAAMIEDMRELMSALKGQGRR</sequence>
<comment type="caution">
    <text evidence="2">The sequence shown here is derived from an EMBL/GenBank/DDBJ whole genome shotgun (WGS) entry which is preliminary data.</text>
</comment>
<dbReference type="EMBL" id="BNEC01000005">
    <property type="protein sequence ID" value="GHI74049.1"/>
    <property type="molecule type" value="Genomic_DNA"/>
</dbReference>
<gene>
    <name evidence="2" type="ORF">Snoj_79670</name>
</gene>
<accession>A0ABQ3T0X8</accession>
<proteinExistence type="predicted"/>